<dbReference type="EMBL" id="JAFHKK010000017">
    <property type="protein sequence ID" value="MBN2964808.1"/>
    <property type="molecule type" value="Genomic_DNA"/>
</dbReference>
<dbReference type="SMART" id="SM00471">
    <property type="entry name" value="HDc"/>
    <property type="match status" value="1"/>
</dbReference>
<feature type="domain" description="Response regulatory" evidence="3">
    <location>
        <begin position="14"/>
        <end position="128"/>
    </location>
</feature>
<dbReference type="PROSITE" id="PS50110">
    <property type="entry name" value="RESPONSE_REGULATORY"/>
    <property type="match status" value="1"/>
</dbReference>
<proteinExistence type="predicted"/>
<dbReference type="PROSITE" id="PS51832">
    <property type="entry name" value="HD_GYP"/>
    <property type="match status" value="1"/>
</dbReference>
<dbReference type="InterPro" id="IPR003607">
    <property type="entry name" value="HD/PDEase_dom"/>
</dbReference>
<dbReference type="PANTHER" id="PTHR45228:SF9">
    <property type="entry name" value="3'3'-CGAMP-SPECIFIC PHOSPHODIESTERASE 2"/>
    <property type="match status" value="1"/>
</dbReference>
<evidence type="ECO:0000256" key="2">
    <source>
        <dbReference type="SAM" id="Coils"/>
    </source>
</evidence>
<reference evidence="5 6" key="3">
    <citation type="submission" date="2021-02" db="EMBL/GenBank/DDBJ databases">
        <authorList>
            <person name="Merkel A.Y."/>
        </authorList>
    </citation>
    <scope>NUCLEOTIDE SEQUENCE [LARGE SCALE GENOMIC DNA]</scope>
    <source>
        <strain evidence="5 6">T05b</strain>
    </source>
</reference>
<dbReference type="Pfam" id="PF00072">
    <property type="entry name" value="Response_reg"/>
    <property type="match status" value="1"/>
</dbReference>
<dbReference type="InterPro" id="IPR037522">
    <property type="entry name" value="HD_GYP_dom"/>
</dbReference>
<evidence type="ECO:0000259" key="4">
    <source>
        <dbReference type="PROSITE" id="PS51832"/>
    </source>
</evidence>
<reference evidence="6" key="2">
    <citation type="submission" date="2021-02" db="EMBL/GenBank/DDBJ databases">
        <title>Sulfurospirillum tamanensis sp. nov.</title>
        <authorList>
            <person name="Merkel A.Y."/>
        </authorList>
    </citation>
    <scope>NUCLEOTIDE SEQUENCE [LARGE SCALE GENOMIC DNA]</scope>
    <source>
        <strain evidence="6">T05b</strain>
    </source>
</reference>
<keyword evidence="2" id="KW-0175">Coiled coil</keyword>
<comment type="caution">
    <text evidence="5">The sequence shown here is derived from an EMBL/GenBank/DDBJ whole genome shotgun (WGS) entry which is preliminary data.</text>
</comment>
<feature type="coiled-coil region" evidence="2">
    <location>
        <begin position="148"/>
        <end position="175"/>
    </location>
</feature>
<feature type="domain" description="HD-GYP" evidence="4">
    <location>
        <begin position="169"/>
        <end position="366"/>
    </location>
</feature>
<gene>
    <name evidence="5" type="ORF">JWV37_08440</name>
</gene>
<dbReference type="Gene3D" id="3.40.50.2300">
    <property type="match status" value="1"/>
</dbReference>
<dbReference type="InterPro" id="IPR001789">
    <property type="entry name" value="Sig_transdc_resp-reg_receiver"/>
</dbReference>
<dbReference type="InterPro" id="IPR052020">
    <property type="entry name" value="Cyclic_di-GMP/3'3'-cGAMP_PDE"/>
</dbReference>
<protein>
    <submittedName>
        <fullName evidence="5">Response regulator</fullName>
    </submittedName>
</protein>
<dbReference type="InterPro" id="IPR011006">
    <property type="entry name" value="CheY-like_superfamily"/>
</dbReference>
<evidence type="ECO:0000259" key="3">
    <source>
        <dbReference type="PROSITE" id="PS50110"/>
    </source>
</evidence>
<dbReference type="SUPFAM" id="SSF109604">
    <property type="entry name" value="HD-domain/PDEase-like"/>
    <property type="match status" value="1"/>
</dbReference>
<dbReference type="CDD" id="cd17536">
    <property type="entry name" value="REC_YesN-like"/>
    <property type="match status" value="1"/>
</dbReference>
<keyword evidence="6" id="KW-1185">Reference proteome</keyword>
<reference evidence="5 6" key="1">
    <citation type="submission" date="2021-02" db="EMBL/GenBank/DDBJ databases">
        <title>Sulfurospirillum tamanensis sp. nov.</title>
        <authorList>
            <person name="Frolova A."/>
            <person name="Merkel A."/>
            <person name="Slobodkin A."/>
        </authorList>
    </citation>
    <scope>NUCLEOTIDE SEQUENCE [LARGE SCALE GENOMIC DNA]</scope>
    <source>
        <strain evidence="5 6">T05b</strain>
    </source>
</reference>
<dbReference type="Gene3D" id="1.10.3210.10">
    <property type="entry name" value="Hypothetical protein af1432"/>
    <property type="match status" value="1"/>
</dbReference>
<dbReference type="SMART" id="SM00448">
    <property type="entry name" value="REC"/>
    <property type="match status" value="1"/>
</dbReference>
<sequence>MPLHILQNIAKNLKVLYVEDDPEIATVLSSVLNVFFKEVLHVNNGEEGLAAYDAYAPHLIISDISMPKMNGIVMCETIKARNPQQRFIFSTAHSESHFLLQAIALNADGYILKPIEHNQFIALLTKVCQEIQREMDARSYQTQLELHVKEKTKEIQIANAKLRELNQEIHHTLESTILSLSGVAESRSHETGLHVKRVATYAEFFAKELGLSKSETDTLRIVSPMHDIGKIAIEDHILKKPGKLTESEYVRMQEHARLGYEMLHDSNLPLFQYAAIVAHEHHEKFNGKGYPRGLKGEKIHIFGRITAFADVFDALISERVYKKPWPIERIKILMEEEAGEHFDPDIVRIFLHHMDFFMHTNASLKDTTSTPYM</sequence>
<evidence type="ECO:0000256" key="1">
    <source>
        <dbReference type="PROSITE-ProRule" id="PRU00169"/>
    </source>
</evidence>
<evidence type="ECO:0000313" key="5">
    <source>
        <dbReference type="EMBL" id="MBN2964808.1"/>
    </source>
</evidence>
<evidence type="ECO:0000313" key="6">
    <source>
        <dbReference type="Proteomes" id="UP000703590"/>
    </source>
</evidence>
<dbReference type="SUPFAM" id="SSF52172">
    <property type="entry name" value="CheY-like"/>
    <property type="match status" value="1"/>
</dbReference>
<feature type="modified residue" description="4-aspartylphosphate" evidence="1">
    <location>
        <position position="63"/>
    </location>
</feature>
<keyword evidence="1" id="KW-0597">Phosphoprotein</keyword>
<dbReference type="Proteomes" id="UP000703590">
    <property type="component" value="Unassembled WGS sequence"/>
</dbReference>
<name>A0ABS2WTV4_9BACT</name>
<accession>A0ABS2WTV4</accession>
<dbReference type="CDD" id="cd00077">
    <property type="entry name" value="HDc"/>
    <property type="match status" value="1"/>
</dbReference>
<dbReference type="PANTHER" id="PTHR45228">
    <property type="entry name" value="CYCLIC DI-GMP PHOSPHODIESTERASE TM_0186-RELATED"/>
    <property type="match status" value="1"/>
</dbReference>
<dbReference type="RefSeq" id="WP_205459355.1">
    <property type="nucleotide sequence ID" value="NZ_JAFHKK010000017.1"/>
</dbReference>
<organism evidence="5 6">
    <name type="scientific">Sulfurospirillum tamanense</name>
    <dbReference type="NCBI Taxonomy" id="2813362"/>
    <lineage>
        <taxon>Bacteria</taxon>
        <taxon>Pseudomonadati</taxon>
        <taxon>Campylobacterota</taxon>
        <taxon>Epsilonproteobacteria</taxon>
        <taxon>Campylobacterales</taxon>
        <taxon>Sulfurospirillaceae</taxon>
        <taxon>Sulfurospirillum</taxon>
    </lineage>
</organism>
<dbReference type="Pfam" id="PF13487">
    <property type="entry name" value="HD_5"/>
    <property type="match status" value="1"/>
</dbReference>